<feature type="transmembrane region" description="Helical" evidence="1">
    <location>
        <begin position="246"/>
        <end position="270"/>
    </location>
</feature>
<keyword evidence="1" id="KW-0812">Transmembrane</keyword>
<sequence>MNKPRVPRTDRATSVWMCVAAIAAAVTIVARGRIPQNLWTMIHLVTLGVLSNGIFQWSWYFTRALAHLAPDDRRAGRDNTVRIIAFNLSLLLLIGGMWSGLWHATVTGATVVGLIAAWHGWALLTASRERLASRFAVIIRYYIAAAFFLVLGATLAGFVTAAMFDADAPAWLAEARDRLTVAHALAGVAGWVGLTMGGTLVTLGPTAMRTRMDPRAVSFATSALPLWVAALLIAVTGAVAGSMRVASVGLLIVVGAATLGVGVPLVRVALKKGPAEYGAWSLMLGAAWILIAGAGASLRAFGAADATGLRSAFLAWMPILGAAGLGQLFVGALTYLMPVVIGGGPSAVRVGVGVLEAGAPIREAARNVAALLALAVASLGGTSAERLTIAAWVVLLATYVVDIVLMARCGVAQARAKRAADSYPTTQGGRRG</sequence>
<dbReference type="EMBL" id="LLVT01000001">
    <property type="protein sequence ID" value="KSW13155.1"/>
    <property type="molecule type" value="Genomic_DNA"/>
</dbReference>
<feature type="transmembrane region" description="Helical" evidence="1">
    <location>
        <begin position="138"/>
        <end position="164"/>
    </location>
</feature>
<keyword evidence="1" id="KW-1133">Transmembrane helix</keyword>
<evidence type="ECO:0000256" key="1">
    <source>
        <dbReference type="SAM" id="Phobius"/>
    </source>
</evidence>
<dbReference type="Proteomes" id="UP000054686">
    <property type="component" value="Unassembled WGS sequence"/>
</dbReference>
<accession>A0A0V8RYP5</accession>
<feature type="transmembrane region" description="Helical" evidence="1">
    <location>
        <begin position="184"/>
        <end position="204"/>
    </location>
</feature>
<comment type="caution">
    <text evidence="2">The sequence shown here is derived from an EMBL/GenBank/DDBJ whole genome shotgun (WGS) entry which is preliminary data.</text>
</comment>
<name>A0A0V8RYP5_9ACTO</name>
<evidence type="ECO:0008006" key="4">
    <source>
        <dbReference type="Google" id="ProtNLM"/>
    </source>
</evidence>
<proteinExistence type="predicted"/>
<feature type="transmembrane region" description="Helical" evidence="1">
    <location>
        <begin position="81"/>
        <end position="100"/>
    </location>
</feature>
<dbReference type="RefSeq" id="WP_060565930.1">
    <property type="nucleotide sequence ID" value="NZ_CP040006.1"/>
</dbReference>
<feature type="transmembrane region" description="Helical" evidence="1">
    <location>
        <begin position="313"/>
        <end position="343"/>
    </location>
</feature>
<evidence type="ECO:0000313" key="3">
    <source>
        <dbReference type="Proteomes" id="UP000054686"/>
    </source>
</evidence>
<organism evidence="2 3">
    <name type="scientific">Schaalia odontolytica</name>
    <dbReference type="NCBI Taxonomy" id="1660"/>
    <lineage>
        <taxon>Bacteria</taxon>
        <taxon>Bacillati</taxon>
        <taxon>Actinomycetota</taxon>
        <taxon>Actinomycetes</taxon>
        <taxon>Actinomycetales</taxon>
        <taxon>Actinomycetaceae</taxon>
        <taxon>Schaalia</taxon>
    </lineage>
</organism>
<feature type="transmembrane region" description="Helical" evidence="1">
    <location>
        <begin position="38"/>
        <end position="60"/>
    </location>
</feature>
<feature type="transmembrane region" description="Helical" evidence="1">
    <location>
        <begin position="364"/>
        <end position="383"/>
    </location>
</feature>
<keyword evidence="1" id="KW-0472">Membrane</keyword>
<evidence type="ECO:0000313" key="2">
    <source>
        <dbReference type="EMBL" id="KSW13155.1"/>
    </source>
</evidence>
<gene>
    <name evidence="2" type="ORF">APY09_02000</name>
</gene>
<feature type="transmembrane region" description="Helical" evidence="1">
    <location>
        <begin position="389"/>
        <end position="407"/>
    </location>
</feature>
<dbReference type="AlphaFoldDB" id="A0A0V8RYP5"/>
<feature type="transmembrane region" description="Helical" evidence="1">
    <location>
        <begin position="12"/>
        <end position="32"/>
    </location>
</feature>
<dbReference type="OrthoDB" id="345021at2"/>
<feature type="transmembrane region" description="Helical" evidence="1">
    <location>
        <begin position="106"/>
        <end position="126"/>
    </location>
</feature>
<feature type="transmembrane region" description="Helical" evidence="1">
    <location>
        <begin position="216"/>
        <end position="240"/>
    </location>
</feature>
<reference evidence="2 3" key="1">
    <citation type="submission" date="2015-10" db="EMBL/GenBank/DDBJ databases">
        <title>Draft Genome of Actinomyces odontolyticus subsp. actinosynbacter strain XH001.</title>
        <authorList>
            <person name="Mclean J.S."/>
            <person name="He X."/>
        </authorList>
    </citation>
    <scope>NUCLEOTIDE SEQUENCE [LARGE SCALE GENOMIC DNA]</scope>
    <source>
        <strain evidence="2 3">XH001</strain>
    </source>
</reference>
<protein>
    <recommendedName>
        <fullName evidence="4">Copper oxidase</fullName>
    </recommendedName>
</protein>
<feature type="transmembrane region" description="Helical" evidence="1">
    <location>
        <begin position="282"/>
        <end position="301"/>
    </location>
</feature>